<reference evidence="4 5" key="1">
    <citation type="submission" date="2020-12" db="EMBL/GenBank/DDBJ databases">
        <title>Metabolic potential, ecology and presence of endohyphal bacteria is reflected in genomic diversity of Mucoromycotina.</title>
        <authorList>
            <person name="Muszewska A."/>
            <person name="Okrasinska A."/>
            <person name="Steczkiewicz K."/>
            <person name="Drgas O."/>
            <person name="Orlowska M."/>
            <person name="Perlinska-Lenart U."/>
            <person name="Aleksandrzak-Piekarczyk T."/>
            <person name="Szatraj K."/>
            <person name="Zielenkiewicz U."/>
            <person name="Pilsyk S."/>
            <person name="Malc E."/>
            <person name="Mieczkowski P."/>
            <person name="Kruszewska J.S."/>
            <person name="Biernat P."/>
            <person name="Pawlowska J."/>
        </authorList>
    </citation>
    <scope>NUCLEOTIDE SEQUENCE [LARGE SCALE GENOMIC DNA]</scope>
    <source>
        <strain evidence="4 5">CBS 142.35</strain>
    </source>
</reference>
<evidence type="ECO:0000256" key="1">
    <source>
        <dbReference type="SAM" id="Coils"/>
    </source>
</evidence>
<name>A0A8H7S5J1_9FUNG</name>
<evidence type="ECO:0000313" key="5">
    <source>
        <dbReference type="Proteomes" id="UP000646827"/>
    </source>
</evidence>
<keyword evidence="3" id="KW-1133">Transmembrane helix</keyword>
<feature type="transmembrane region" description="Helical" evidence="3">
    <location>
        <begin position="115"/>
        <end position="138"/>
    </location>
</feature>
<feature type="region of interest" description="Disordered" evidence="2">
    <location>
        <begin position="400"/>
        <end position="426"/>
    </location>
</feature>
<dbReference type="OrthoDB" id="2131431at2759"/>
<accession>A0A8H7S5J1</accession>
<gene>
    <name evidence="4" type="ORF">INT45_013436</name>
</gene>
<feature type="transmembrane region" description="Helical" evidence="3">
    <location>
        <begin position="87"/>
        <end position="109"/>
    </location>
</feature>
<comment type="caution">
    <text evidence="4">The sequence shown here is derived from an EMBL/GenBank/DDBJ whole genome shotgun (WGS) entry which is preliminary data.</text>
</comment>
<keyword evidence="3" id="KW-0472">Membrane</keyword>
<dbReference type="Proteomes" id="UP000646827">
    <property type="component" value="Unassembled WGS sequence"/>
</dbReference>
<dbReference type="AlphaFoldDB" id="A0A8H7S5J1"/>
<feature type="transmembrane region" description="Helical" evidence="3">
    <location>
        <begin position="159"/>
        <end position="187"/>
    </location>
</feature>
<evidence type="ECO:0000256" key="2">
    <source>
        <dbReference type="SAM" id="MobiDB-lite"/>
    </source>
</evidence>
<dbReference type="EMBL" id="JAEPRB010000051">
    <property type="protein sequence ID" value="KAG2223979.1"/>
    <property type="molecule type" value="Genomic_DNA"/>
</dbReference>
<keyword evidence="3" id="KW-0812">Transmembrane</keyword>
<evidence type="ECO:0000313" key="4">
    <source>
        <dbReference type="EMBL" id="KAG2223979.1"/>
    </source>
</evidence>
<sequence>MQLVESAFDRYCFDNGECHCDWRIHTYDCEEEFTGLVINYVNIAISIVVIVIALVLLYTRIVIKGQRFFDTTGVRGCLRPKPIESMLLCLTIFNALRLVQSAILISNAVPGNFLALMWFFEIAWPFGYGSFALYLIGMAQTLADSHKAISTGWLPSPRVVDIVGTSIFLGPFLINIPMCLTIGYLVTTNMKVAEILVRIHYFIWSLHCCTLAFTVLYSGTRLCRILTGHLEKFNAGGPRFDAIRTGIIKIRFVMLLISTCLILFAAMGFIYAALRTEMMRSTIGNMAFGGSFMLLGPITTFFVELTVAFNPRSTNIIKIETKSLSSNEEFGSNMYNSAYTSTCVNNDIGTLSRNAFADLKQQQMLYQKQHQGQLQEQENKNNDITTEIKSTAATTILGGDIEFSRTAPSSTNGESWQKHKGGSPPIYYQSQQYQSHQHQQLQQSGRSSAKDSIIEEDIVHQDYSSKLSLILNDRH</sequence>
<proteinExistence type="predicted"/>
<keyword evidence="1" id="KW-0175">Coiled coil</keyword>
<evidence type="ECO:0000256" key="3">
    <source>
        <dbReference type="SAM" id="Phobius"/>
    </source>
</evidence>
<feature type="transmembrane region" description="Helical" evidence="3">
    <location>
        <begin position="252"/>
        <end position="274"/>
    </location>
</feature>
<organism evidence="4 5">
    <name type="scientific">Circinella minor</name>
    <dbReference type="NCBI Taxonomy" id="1195481"/>
    <lineage>
        <taxon>Eukaryota</taxon>
        <taxon>Fungi</taxon>
        <taxon>Fungi incertae sedis</taxon>
        <taxon>Mucoromycota</taxon>
        <taxon>Mucoromycotina</taxon>
        <taxon>Mucoromycetes</taxon>
        <taxon>Mucorales</taxon>
        <taxon>Lichtheimiaceae</taxon>
        <taxon>Circinella</taxon>
    </lineage>
</organism>
<protein>
    <submittedName>
        <fullName evidence="4">Uncharacterized protein</fullName>
    </submittedName>
</protein>
<feature type="transmembrane region" description="Helical" evidence="3">
    <location>
        <begin position="286"/>
        <end position="309"/>
    </location>
</feature>
<feature type="transmembrane region" description="Helical" evidence="3">
    <location>
        <begin position="199"/>
        <end position="217"/>
    </location>
</feature>
<feature type="coiled-coil region" evidence="1">
    <location>
        <begin position="367"/>
        <end position="394"/>
    </location>
</feature>
<feature type="transmembrane region" description="Helical" evidence="3">
    <location>
        <begin position="37"/>
        <end position="58"/>
    </location>
</feature>
<feature type="compositionally biased region" description="Polar residues" evidence="2">
    <location>
        <begin position="406"/>
        <end position="415"/>
    </location>
</feature>
<keyword evidence="5" id="KW-1185">Reference proteome</keyword>